<evidence type="ECO:0000256" key="5">
    <source>
        <dbReference type="HAMAP-Rule" id="MF_00374"/>
    </source>
</evidence>
<dbReference type="HOGENOM" id="CLU_158491_1_0_7"/>
<dbReference type="GO" id="GO:1990904">
    <property type="term" value="C:ribonucleoprotein complex"/>
    <property type="evidence" value="ECO:0007669"/>
    <property type="project" value="UniProtKB-KW"/>
</dbReference>
<dbReference type="GO" id="GO:0006412">
    <property type="term" value="P:translation"/>
    <property type="evidence" value="ECO:0007669"/>
    <property type="project" value="UniProtKB-UniRule"/>
</dbReference>
<dbReference type="Gene3D" id="1.10.287.310">
    <property type="match status" value="1"/>
</dbReference>
<evidence type="ECO:0000256" key="3">
    <source>
        <dbReference type="ARBA" id="ARBA00023274"/>
    </source>
</evidence>
<dbReference type="GO" id="GO:0003735">
    <property type="term" value="F:structural constituent of ribosome"/>
    <property type="evidence" value="ECO:0007669"/>
    <property type="project" value="InterPro"/>
</dbReference>
<feature type="region of interest" description="Disordered" evidence="6">
    <location>
        <begin position="64"/>
        <end position="85"/>
    </location>
</feature>
<evidence type="ECO:0000256" key="4">
    <source>
        <dbReference type="ARBA" id="ARBA00035204"/>
    </source>
</evidence>
<dbReference type="Proteomes" id="UP000001880">
    <property type="component" value="Chromosome"/>
</dbReference>
<dbReference type="EMBL" id="CP001804">
    <property type="protein sequence ID" value="ACY16496.1"/>
    <property type="molecule type" value="Genomic_DNA"/>
</dbReference>
<dbReference type="InterPro" id="IPR001854">
    <property type="entry name" value="Ribosomal_uL29"/>
</dbReference>
<dbReference type="OrthoDB" id="9815192at2"/>
<accession>D0LIB7</accession>
<protein>
    <recommendedName>
        <fullName evidence="4 5">Large ribosomal subunit protein uL29</fullName>
    </recommendedName>
</protein>
<reference evidence="7 8" key="1">
    <citation type="journal article" date="2010" name="Stand. Genomic Sci.">
        <title>Complete genome sequence of Haliangium ochraceum type strain (SMP-2).</title>
        <authorList>
            <consortium name="US DOE Joint Genome Institute (JGI-PGF)"/>
            <person name="Ivanova N."/>
            <person name="Daum C."/>
            <person name="Lang E."/>
            <person name="Abt B."/>
            <person name="Kopitz M."/>
            <person name="Saunders E."/>
            <person name="Lapidus A."/>
            <person name="Lucas S."/>
            <person name="Glavina Del Rio T."/>
            <person name="Nolan M."/>
            <person name="Tice H."/>
            <person name="Copeland A."/>
            <person name="Cheng J.F."/>
            <person name="Chen F."/>
            <person name="Bruce D."/>
            <person name="Goodwin L."/>
            <person name="Pitluck S."/>
            <person name="Mavromatis K."/>
            <person name="Pati A."/>
            <person name="Mikhailova N."/>
            <person name="Chen A."/>
            <person name="Palaniappan K."/>
            <person name="Land M."/>
            <person name="Hauser L."/>
            <person name="Chang Y.J."/>
            <person name="Jeffries C.D."/>
            <person name="Detter J.C."/>
            <person name="Brettin T."/>
            <person name="Rohde M."/>
            <person name="Goker M."/>
            <person name="Bristow J."/>
            <person name="Markowitz V."/>
            <person name="Eisen J.A."/>
            <person name="Hugenholtz P."/>
            <person name="Kyrpides N.C."/>
            <person name="Klenk H.P."/>
        </authorList>
    </citation>
    <scope>NUCLEOTIDE SEQUENCE [LARGE SCALE GENOMIC DNA]</scope>
    <source>
        <strain evidence="8">DSM 14365 / CIP 107738 / JCM 11303 / AJ 13395 / SMP-2</strain>
    </source>
</reference>
<dbReference type="RefSeq" id="WP_012829095.1">
    <property type="nucleotide sequence ID" value="NC_013440.1"/>
</dbReference>
<dbReference type="KEGG" id="hoh:Hoch_3997"/>
<dbReference type="STRING" id="502025.Hoch_3997"/>
<dbReference type="eggNOG" id="COG0255">
    <property type="taxonomic scope" value="Bacteria"/>
</dbReference>
<dbReference type="NCBIfam" id="TIGR00012">
    <property type="entry name" value="L29"/>
    <property type="match status" value="1"/>
</dbReference>
<dbReference type="InterPro" id="IPR036049">
    <property type="entry name" value="Ribosomal_uL29_sf"/>
</dbReference>
<comment type="similarity">
    <text evidence="1 5">Belongs to the universal ribosomal protein uL29 family.</text>
</comment>
<keyword evidence="2 5" id="KW-0689">Ribosomal protein</keyword>
<dbReference type="SUPFAM" id="SSF46561">
    <property type="entry name" value="Ribosomal protein L29 (L29p)"/>
    <property type="match status" value="1"/>
</dbReference>
<sequence length="85" mass="9598">MSKNKDLLERLRDLPDDELAQALDRARDELFRAKLGTYTNQVENTSSVRQKRREVARIHTLMTARAQGKETQAQGSAAAAEGKDR</sequence>
<organism evidence="7 8">
    <name type="scientific">Haliangium ochraceum (strain DSM 14365 / JCM 11303 / SMP-2)</name>
    <dbReference type="NCBI Taxonomy" id="502025"/>
    <lineage>
        <taxon>Bacteria</taxon>
        <taxon>Pseudomonadati</taxon>
        <taxon>Myxococcota</taxon>
        <taxon>Polyangia</taxon>
        <taxon>Haliangiales</taxon>
        <taxon>Kofleriaceae</taxon>
        <taxon>Haliangium</taxon>
    </lineage>
</organism>
<dbReference type="HAMAP" id="MF_00374">
    <property type="entry name" value="Ribosomal_uL29"/>
    <property type="match status" value="1"/>
</dbReference>
<evidence type="ECO:0000256" key="6">
    <source>
        <dbReference type="SAM" id="MobiDB-lite"/>
    </source>
</evidence>
<evidence type="ECO:0000313" key="7">
    <source>
        <dbReference type="EMBL" id="ACY16496.1"/>
    </source>
</evidence>
<dbReference type="AlphaFoldDB" id="D0LIB7"/>
<evidence type="ECO:0000256" key="2">
    <source>
        <dbReference type="ARBA" id="ARBA00022980"/>
    </source>
</evidence>
<evidence type="ECO:0000313" key="8">
    <source>
        <dbReference type="Proteomes" id="UP000001880"/>
    </source>
</evidence>
<dbReference type="Pfam" id="PF00831">
    <property type="entry name" value="Ribosomal_L29"/>
    <property type="match status" value="1"/>
</dbReference>
<dbReference type="GO" id="GO:0005840">
    <property type="term" value="C:ribosome"/>
    <property type="evidence" value="ECO:0007669"/>
    <property type="project" value="UniProtKB-KW"/>
</dbReference>
<name>D0LIB7_HALO1</name>
<proteinExistence type="inferred from homology"/>
<keyword evidence="3 5" id="KW-0687">Ribonucleoprotein</keyword>
<keyword evidence="8" id="KW-1185">Reference proteome</keyword>
<evidence type="ECO:0000256" key="1">
    <source>
        <dbReference type="ARBA" id="ARBA00009254"/>
    </source>
</evidence>
<gene>
    <name evidence="5" type="primary">rpmC</name>
    <name evidence="7" type="ordered locus">Hoch_3997</name>
</gene>